<proteinExistence type="predicted"/>
<evidence type="ECO:0000313" key="3">
    <source>
        <dbReference type="Proteomes" id="UP001218218"/>
    </source>
</evidence>
<keyword evidence="1" id="KW-0732">Signal</keyword>
<dbReference type="AlphaFoldDB" id="A0AAD6ZWC8"/>
<reference evidence="2" key="1">
    <citation type="submission" date="2023-03" db="EMBL/GenBank/DDBJ databases">
        <title>Massive genome expansion in bonnet fungi (Mycena s.s.) driven by repeated elements and novel gene families across ecological guilds.</title>
        <authorList>
            <consortium name="Lawrence Berkeley National Laboratory"/>
            <person name="Harder C.B."/>
            <person name="Miyauchi S."/>
            <person name="Viragh M."/>
            <person name="Kuo A."/>
            <person name="Thoen E."/>
            <person name="Andreopoulos B."/>
            <person name="Lu D."/>
            <person name="Skrede I."/>
            <person name="Drula E."/>
            <person name="Henrissat B."/>
            <person name="Morin E."/>
            <person name="Kohler A."/>
            <person name="Barry K."/>
            <person name="LaButti K."/>
            <person name="Morin E."/>
            <person name="Salamov A."/>
            <person name="Lipzen A."/>
            <person name="Mereny Z."/>
            <person name="Hegedus B."/>
            <person name="Baldrian P."/>
            <person name="Stursova M."/>
            <person name="Weitz H."/>
            <person name="Taylor A."/>
            <person name="Grigoriev I.V."/>
            <person name="Nagy L.G."/>
            <person name="Martin F."/>
            <person name="Kauserud H."/>
        </authorList>
    </citation>
    <scope>NUCLEOTIDE SEQUENCE</scope>
    <source>
        <strain evidence="2">CBHHK002</strain>
    </source>
</reference>
<evidence type="ECO:0000313" key="2">
    <source>
        <dbReference type="EMBL" id="KAJ7342805.1"/>
    </source>
</evidence>
<name>A0AAD6ZWC8_9AGAR</name>
<sequence length="80" mass="8152">MWCKLAVITLLVSMARFAVGAPMNERRDLAADIKAAIDQEIQTAEALATGAIAAGVPVFSIALATTLVERAAAPIATGAA</sequence>
<comment type="caution">
    <text evidence="2">The sequence shown here is derived from an EMBL/GenBank/DDBJ whole genome shotgun (WGS) entry which is preliminary data.</text>
</comment>
<protein>
    <submittedName>
        <fullName evidence="2">Uncharacterized protein</fullName>
    </submittedName>
</protein>
<dbReference type="EMBL" id="JARIHO010000024">
    <property type="protein sequence ID" value="KAJ7342805.1"/>
    <property type="molecule type" value="Genomic_DNA"/>
</dbReference>
<feature type="signal peptide" evidence="1">
    <location>
        <begin position="1"/>
        <end position="20"/>
    </location>
</feature>
<gene>
    <name evidence="2" type="ORF">DFH08DRAFT_873602</name>
</gene>
<feature type="chain" id="PRO_5041992228" evidence="1">
    <location>
        <begin position="21"/>
        <end position="80"/>
    </location>
</feature>
<evidence type="ECO:0000256" key="1">
    <source>
        <dbReference type="SAM" id="SignalP"/>
    </source>
</evidence>
<keyword evidence="3" id="KW-1185">Reference proteome</keyword>
<accession>A0AAD6ZWC8</accession>
<dbReference type="Proteomes" id="UP001218218">
    <property type="component" value="Unassembled WGS sequence"/>
</dbReference>
<organism evidence="2 3">
    <name type="scientific">Mycena albidolilacea</name>
    <dbReference type="NCBI Taxonomy" id="1033008"/>
    <lineage>
        <taxon>Eukaryota</taxon>
        <taxon>Fungi</taxon>
        <taxon>Dikarya</taxon>
        <taxon>Basidiomycota</taxon>
        <taxon>Agaricomycotina</taxon>
        <taxon>Agaricomycetes</taxon>
        <taxon>Agaricomycetidae</taxon>
        <taxon>Agaricales</taxon>
        <taxon>Marasmiineae</taxon>
        <taxon>Mycenaceae</taxon>
        <taxon>Mycena</taxon>
    </lineage>
</organism>